<keyword evidence="3" id="KW-1185">Reference proteome</keyword>
<dbReference type="SUPFAM" id="SSF55729">
    <property type="entry name" value="Acyl-CoA N-acyltransferases (Nat)"/>
    <property type="match status" value="1"/>
</dbReference>
<dbReference type="InterPro" id="IPR016181">
    <property type="entry name" value="Acyl_CoA_acyltransferase"/>
</dbReference>
<dbReference type="EMBL" id="LDTZ01000013">
    <property type="protein sequence ID" value="KNA93014.1"/>
    <property type="molecule type" value="Genomic_DNA"/>
</dbReference>
<dbReference type="InterPro" id="IPR000182">
    <property type="entry name" value="GNAT_dom"/>
</dbReference>
<evidence type="ECO:0000313" key="2">
    <source>
        <dbReference type="EMBL" id="KNA93014.1"/>
    </source>
</evidence>
<accession>A0ABR5IH31</accession>
<dbReference type="CDD" id="cd04301">
    <property type="entry name" value="NAT_SF"/>
    <property type="match status" value="1"/>
</dbReference>
<evidence type="ECO:0000313" key="3">
    <source>
        <dbReference type="Proteomes" id="UP000037247"/>
    </source>
</evidence>
<dbReference type="Pfam" id="PF13673">
    <property type="entry name" value="Acetyltransf_10"/>
    <property type="match status" value="1"/>
</dbReference>
<evidence type="ECO:0000259" key="1">
    <source>
        <dbReference type="PROSITE" id="PS51186"/>
    </source>
</evidence>
<name>A0ABR5IH31_9ACTN</name>
<dbReference type="Gene3D" id="3.40.630.30">
    <property type="match status" value="1"/>
</dbReference>
<organism evidence="2 3">
    <name type="scientific">Gordonia jacobaea</name>
    <dbReference type="NCBI Taxonomy" id="122202"/>
    <lineage>
        <taxon>Bacteria</taxon>
        <taxon>Bacillati</taxon>
        <taxon>Actinomycetota</taxon>
        <taxon>Actinomycetes</taxon>
        <taxon>Mycobacteriales</taxon>
        <taxon>Gordoniaceae</taxon>
        <taxon>Gordonia</taxon>
    </lineage>
</organism>
<dbReference type="PROSITE" id="PS51186">
    <property type="entry name" value="GNAT"/>
    <property type="match status" value="1"/>
</dbReference>
<gene>
    <name evidence="2" type="ORF">ABW18_00680</name>
</gene>
<reference evidence="2 3" key="1">
    <citation type="submission" date="2015-05" db="EMBL/GenBank/DDBJ databases">
        <title>Draft genome sequence of the bacterium Gordonia jacobaea a new member of the Gordonia genus.</title>
        <authorList>
            <person name="Jimenez-Galisteo G."/>
            <person name="Dominguez A."/>
            <person name="Munoz E."/>
            <person name="Vinas M."/>
        </authorList>
    </citation>
    <scope>NUCLEOTIDE SEQUENCE [LARGE SCALE GENOMIC DNA]</scope>
    <source>
        <strain evidence="3">mv1</strain>
    </source>
</reference>
<feature type="domain" description="N-acetyltransferase" evidence="1">
    <location>
        <begin position="9"/>
        <end position="153"/>
    </location>
</feature>
<dbReference type="Proteomes" id="UP000037247">
    <property type="component" value="Unassembled WGS sequence"/>
</dbReference>
<protein>
    <recommendedName>
        <fullName evidence="1">N-acetyltransferase domain-containing protein</fullName>
    </recommendedName>
</protein>
<proteinExistence type="predicted"/>
<sequence>MTSGQLHRSFTADLDVETLYNILRLRVDVFVVEQSCPYPELDGRDLEPATRQLWVSDDEGRVVATLRLLEDSGAPGDGEMYRIGRVCTDRSRRGEGMTARLIETALAEVGEHPCRIEAQSYLIDMYAKFGFVVDSEEYLEDGIPHDSMIRPARSTRS</sequence>
<dbReference type="RefSeq" id="WP_049697110.1">
    <property type="nucleotide sequence ID" value="NZ_JAQDQF010000001.1"/>
</dbReference>
<comment type="caution">
    <text evidence="2">The sequence shown here is derived from an EMBL/GenBank/DDBJ whole genome shotgun (WGS) entry which is preliminary data.</text>
</comment>